<dbReference type="AlphaFoldDB" id="G9HQ38"/>
<organism evidence="1">
    <name type="scientific">uncultured organism</name>
    <dbReference type="NCBI Taxonomy" id="155900"/>
    <lineage>
        <taxon>unclassified sequences</taxon>
        <taxon>environmental samples</taxon>
    </lineage>
</organism>
<proteinExistence type="predicted"/>
<name>G9HQ38_9ZZZZ</name>
<accession>G9HQ38</accession>
<reference evidence="1" key="1">
    <citation type="submission" date="2011-07" db="EMBL/GenBank/DDBJ databases">
        <title>Peptides from marine metagenome.</title>
        <authorList>
            <person name="Pushpanathan M."/>
            <person name="Rajendhran J."/>
            <person name="Sundarakrishnan B."/>
            <person name="Jayachandran S."/>
            <person name="Gunasekaran P."/>
        </authorList>
    </citation>
    <scope>NUCLEOTIDE SEQUENCE</scope>
</reference>
<gene>
    <name evidence="1" type="primary">mmgp7</name>
</gene>
<sequence length="43" mass="4755">MVILSHRICVRYVTISSGVSILRKPLSMAISSESTCFAVFHLT</sequence>
<dbReference type="EMBL" id="JN379817">
    <property type="protein sequence ID" value="AEO37471.1"/>
    <property type="molecule type" value="Genomic_DNA"/>
</dbReference>
<evidence type="ECO:0000313" key="1">
    <source>
        <dbReference type="EMBL" id="AEO37471.1"/>
    </source>
</evidence>
<protein>
    <submittedName>
        <fullName evidence="1">MMGP7</fullName>
    </submittedName>
</protein>